<evidence type="ECO:0000313" key="16">
    <source>
        <dbReference type="EMBL" id="KAJ6638267.1"/>
    </source>
</evidence>
<keyword evidence="4 12" id="KW-0812">Transmembrane</keyword>
<evidence type="ECO:0000256" key="2">
    <source>
        <dbReference type="ARBA" id="ARBA00009295"/>
    </source>
</evidence>
<dbReference type="PANTHER" id="PTHR11351:SF31">
    <property type="entry name" value="DESATURASE 1, ISOFORM A-RELATED"/>
    <property type="match status" value="1"/>
</dbReference>
<dbReference type="GO" id="GO:0005506">
    <property type="term" value="F:iron ion binding"/>
    <property type="evidence" value="ECO:0007669"/>
    <property type="project" value="TreeGrafter"/>
</dbReference>
<keyword evidence="10 14" id="KW-0472">Membrane</keyword>
<proteinExistence type="inferred from homology"/>
<evidence type="ECO:0000256" key="14">
    <source>
        <dbReference type="SAM" id="Phobius"/>
    </source>
</evidence>
<feature type="compositionally biased region" description="Basic and acidic residues" evidence="13">
    <location>
        <begin position="327"/>
        <end position="336"/>
    </location>
</feature>
<keyword evidence="3 12" id="KW-0444">Lipid biosynthesis</keyword>
<evidence type="ECO:0000256" key="13">
    <source>
        <dbReference type="SAM" id="MobiDB-lite"/>
    </source>
</evidence>
<dbReference type="CDD" id="cd03505">
    <property type="entry name" value="Delta9-FADS-like"/>
    <property type="match status" value="1"/>
</dbReference>
<evidence type="ECO:0000256" key="5">
    <source>
        <dbReference type="ARBA" id="ARBA00022832"/>
    </source>
</evidence>
<keyword evidence="11 12" id="KW-0275">Fatty acid biosynthesis</keyword>
<keyword evidence="8" id="KW-0408">Iron</keyword>
<dbReference type="AlphaFoldDB" id="A0A9Q0RZ74"/>
<dbReference type="Pfam" id="PF00487">
    <property type="entry name" value="FA_desaturase"/>
    <property type="match status" value="1"/>
</dbReference>
<protein>
    <submittedName>
        <fullName evidence="16">Acyl-CoA Delta-9 desaturase</fullName>
    </submittedName>
</protein>
<dbReference type="EMBL" id="WJQU01000003">
    <property type="protein sequence ID" value="KAJ6638267.1"/>
    <property type="molecule type" value="Genomic_DNA"/>
</dbReference>
<dbReference type="GO" id="GO:0006636">
    <property type="term" value="P:unsaturated fatty acid biosynthetic process"/>
    <property type="evidence" value="ECO:0007669"/>
    <property type="project" value="TreeGrafter"/>
</dbReference>
<evidence type="ECO:0000256" key="3">
    <source>
        <dbReference type="ARBA" id="ARBA00022516"/>
    </source>
</evidence>
<dbReference type="PRINTS" id="PR00075">
    <property type="entry name" value="FACDDSATRASE"/>
</dbReference>
<evidence type="ECO:0000256" key="6">
    <source>
        <dbReference type="ARBA" id="ARBA00022989"/>
    </source>
</evidence>
<comment type="cofactor">
    <cofactor evidence="12">
        <name>Fe(2+)</name>
        <dbReference type="ChEBI" id="CHEBI:29033"/>
    </cofactor>
</comment>
<evidence type="ECO:0000256" key="8">
    <source>
        <dbReference type="ARBA" id="ARBA00023004"/>
    </source>
</evidence>
<reference evidence="16" key="1">
    <citation type="submission" date="2022-07" db="EMBL/GenBank/DDBJ databases">
        <authorList>
            <person name="Trinca V."/>
            <person name="Uliana J.V.C."/>
            <person name="Torres T.T."/>
            <person name="Ward R.J."/>
            <person name="Monesi N."/>
        </authorList>
    </citation>
    <scope>NUCLEOTIDE SEQUENCE</scope>
    <source>
        <strain evidence="16">HSMRA1968</strain>
        <tissue evidence="16">Whole embryos</tissue>
    </source>
</reference>
<dbReference type="Proteomes" id="UP001151699">
    <property type="component" value="Chromosome X"/>
</dbReference>
<feature type="region of interest" description="Disordered" evidence="13">
    <location>
        <begin position="327"/>
        <end position="346"/>
    </location>
</feature>
<evidence type="ECO:0000256" key="1">
    <source>
        <dbReference type="ARBA" id="ARBA00004141"/>
    </source>
</evidence>
<accession>A0A9Q0RZ74</accession>
<evidence type="ECO:0000313" key="17">
    <source>
        <dbReference type="Proteomes" id="UP001151699"/>
    </source>
</evidence>
<dbReference type="PANTHER" id="PTHR11351">
    <property type="entry name" value="ACYL-COA DESATURASE"/>
    <property type="match status" value="1"/>
</dbReference>
<dbReference type="GO" id="GO:0004768">
    <property type="term" value="F:stearoyl-CoA 9-desaturase activity"/>
    <property type="evidence" value="ECO:0007669"/>
    <property type="project" value="TreeGrafter"/>
</dbReference>
<evidence type="ECO:0000259" key="15">
    <source>
        <dbReference type="Pfam" id="PF00487"/>
    </source>
</evidence>
<dbReference type="GO" id="GO:0005789">
    <property type="term" value="C:endoplasmic reticulum membrane"/>
    <property type="evidence" value="ECO:0007669"/>
    <property type="project" value="TreeGrafter"/>
</dbReference>
<evidence type="ECO:0000256" key="7">
    <source>
        <dbReference type="ARBA" id="ARBA00023002"/>
    </source>
</evidence>
<feature type="transmembrane region" description="Helical" evidence="14">
    <location>
        <begin position="189"/>
        <end position="210"/>
    </location>
</feature>
<organism evidence="16 17">
    <name type="scientific">Pseudolycoriella hygida</name>
    <dbReference type="NCBI Taxonomy" id="35572"/>
    <lineage>
        <taxon>Eukaryota</taxon>
        <taxon>Metazoa</taxon>
        <taxon>Ecdysozoa</taxon>
        <taxon>Arthropoda</taxon>
        <taxon>Hexapoda</taxon>
        <taxon>Insecta</taxon>
        <taxon>Pterygota</taxon>
        <taxon>Neoptera</taxon>
        <taxon>Endopterygota</taxon>
        <taxon>Diptera</taxon>
        <taxon>Nematocera</taxon>
        <taxon>Sciaroidea</taxon>
        <taxon>Sciaridae</taxon>
        <taxon>Pseudolycoriella</taxon>
    </lineage>
</organism>
<comment type="caution">
    <text evidence="16">The sequence shown here is derived from an EMBL/GenBank/DDBJ whole genome shotgun (WGS) entry which is preliminary data.</text>
</comment>
<evidence type="ECO:0000256" key="9">
    <source>
        <dbReference type="ARBA" id="ARBA00023098"/>
    </source>
</evidence>
<evidence type="ECO:0000256" key="11">
    <source>
        <dbReference type="ARBA" id="ARBA00023160"/>
    </source>
</evidence>
<comment type="subcellular location">
    <subcellularLocation>
        <location evidence="1">Membrane</location>
        <topology evidence="1">Multi-pass membrane protein</topology>
    </subcellularLocation>
</comment>
<comment type="domain">
    <text evidence="12">The histidine box domains are involved in binding the catalytic metal ions.</text>
</comment>
<feature type="transmembrane region" description="Helical" evidence="14">
    <location>
        <begin position="73"/>
        <end position="95"/>
    </location>
</feature>
<keyword evidence="5" id="KW-0276">Fatty acid metabolism</keyword>
<comment type="similarity">
    <text evidence="2 12">Belongs to the fatty acid desaturase type 1 family.</text>
</comment>
<evidence type="ECO:0000256" key="10">
    <source>
        <dbReference type="ARBA" id="ARBA00023136"/>
    </source>
</evidence>
<feature type="domain" description="Fatty acid desaturase" evidence="15">
    <location>
        <begin position="74"/>
        <end position="287"/>
    </location>
</feature>
<name>A0A9Q0RZ74_9DIPT</name>
<sequence length="396" mass="46902">MAPNQNGTENDATLVNRSKKEFVRDYPNANPYDTKAGEKPYKLEIVWRNVFLFLYLHIACVACVFYPVSGKVILFGFAYGFISSYGISAGAHRYWAHKCYKVTRPLYFILLFLQTIALQNCVIEWVRDHRVHHKYSDTNADPHNASRGFFFSHMGWLMCKKHPDVFKYGKRIDMTDLTSDPILRFQKKYYVPLVLFCTFALPITISMYFFNTPFWYAYHWHILRYVVSLHITWSINSVSHIWGSKPFEKDIKPTDTYAIGFMAFGEGWHNYHHVYPFDYKVSELPRYWCNFTIPFIDFFAWLGWAYDLKTVSDDMIRRRVLRTGDGSHRHSKEAAKQKTQNELIEEENNNINEEEEERLKQNVARIRDHYWGWGDSDMLEEDINDIRTVNPKTCAE</sequence>
<dbReference type="OrthoDB" id="10260134at2759"/>
<dbReference type="InterPro" id="IPR015876">
    <property type="entry name" value="Acyl-CoA_DS"/>
</dbReference>
<evidence type="ECO:0000256" key="12">
    <source>
        <dbReference type="RuleBase" id="RU000581"/>
    </source>
</evidence>
<evidence type="ECO:0000256" key="4">
    <source>
        <dbReference type="ARBA" id="ARBA00022692"/>
    </source>
</evidence>
<gene>
    <name evidence="16" type="primary">FAD9_9</name>
    <name evidence="16" type="ORF">Bhyg_11001</name>
</gene>
<keyword evidence="17" id="KW-1185">Reference proteome</keyword>
<keyword evidence="9" id="KW-0443">Lipid metabolism</keyword>
<keyword evidence="7 12" id="KW-0560">Oxidoreductase</keyword>
<keyword evidence="6 14" id="KW-1133">Transmembrane helix</keyword>
<feature type="transmembrane region" description="Helical" evidence="14">
    <location>
        <begin position="45"/>
        <end position="66"/>
    </location>
</feature>
<dbReference type="InterPro" id="IPR005804">
    <property type="entry name" value="FA_desaturase_dom"/>
</dbReference>